<dbReference type="OrthoDB" id="1668230at2759"/>
<dbReference type="SUPFAM" id="SSF56112">
    <property type="entry name" value="Protein kinase-like (PK-like)"/>
    <property type="match status" value="1"/>
</dbReference>
<proteinExistence type="inferred from homology"/>
<evidence type="ECO:0000256" key="2">
    <source>
        <dbReference type="ARBA" id="ARBA00022741"/>
    </source>
</evidence>
<dbReference type="InterPro" id="IPR011009">
    <property type="entry name" value="Kinase-like_dom_sf"/>
</dbReference>
<dbReference type="PANTHER" id="PTHR11042:SF138">
    <property type="entry name" value="SERINE_THREONINE-PROTEIN KINASE IKS1-RELATED"/>
    <property type="match status" value="1"/>
</dbReference>
<dbReference type="PROSITE" id="PS50011">
    <property type="entry name" value="PROTEIN_KINASE_DOM"/>
    <property type="match status" value="1"/>
</dbReference>
<accession>A0A6A5Q8Q3</accession>
<dbReference type="InterPro" id="IPR000719">
    <property type="entry name" value="Prot_kinase_dom"/>
</dbReference>
<feature type="non-terminal residue" evidence="7">
    <location>
        <position position="1"/>
    </location>
</feature>
<evidence type="ECO:0000256" key="1">
    <source>
        <dbReference type="ARBA" id="ARBA00022679"/>
    </source>
</evidence>
<feature type="non-terminal residue" evidence="7">
    <location>
        <position position="82"/>
    </location>
</feature>
<dbReference type="GO" id="GO:0005737">
    <property type="term" value="C:cytoplasm"/>
    <property type="evidence" value="ECO:0007669"/>
    <property type="project" value="TreeGrafter"/>
</dbReference>
<dbReference type="InterPro" id="IPR008271">
    <property type="entry name" value="Ser/Thr_kinase_AS"/>
</dbReference>
<sequence>QTALALKHLHDRKIMHRDIKPGNILLSDDHQTARLCDFGHAHIGGNWRGGGTEWYIPPEVLTIGTFDAAGDIWALGITMLFV</sequence>
<keyword evidence="2" id="KW-0547">Nucleotide-binding</keyword>
<evidence type="ECO:0000256" key="4">
    <source>
        <dbReference type="ARBA" id="ARBA00022840"/>
    </source>
</evidence>
<dbReference type="Gene3D" id="1.10.510.10">
    <property type="entry name" value="Transferase(Phosphotransferase) domain 1"/>
    <property type="match status" value="1"/>
</dbReference>
<reference evidence="7" key="1">
    <citation type="journal article" date="2020" name="Stud. Mycol.">
        <title>101 Dothideomycetes genomes: a test case for predicting lifestyles and emergence of pathogens.</title>
        <authorList>
            <person name="Haridas S."/>
            <person name="Albert R."/>
            <person name="Binder M."/>
            <person name="Bloem J."/>
            <person name="Labutti K."/>
            <person name="Salamov A."/>
            <person name="Andreopoulos B."/>
            <person name="Baker S."/>
            <person name="Barry K."/>
            <person name="Bills G."/>
            <person name="Bluhm B."/>
            <person name="Cannon C."/>
            <person name="Castanera R."/>
            <person name="Culley D."/>
            <person name="Daum C."/>
            <person name="Ezra D."/>
            <person name="Gonzalez J."/>
            <person name="Henrissat B."/>
            <person name="Kuo A."/>
            <person name="Liang C."/>
            <person name="Lipzen A."/>
            <person name="Lutzoni F."/>
            <person name="Magnuson J."/>
            <person name="Mondo S."/>
            <person name="Nolan M."/>
            <person name="Ohm R."/>
            <person name="Pangilinan J."/>
            <person name="Park H.-J."/>
            <person name="Ramirez L."/>
            <person name="Alfaro M."/>
            <person name="Sun H."/>
            <person name="Tritt A."/>
            <person name="Yoshinaga Y."/>
            <person name="Zwiers L.-H."/>
            <person name="Turgeon B."/>
            <person name="Goodwin S."/>
            <person name="Spatafora J."/>
            <person name="Crous P."/>
            <person name="Grigoriev I."/>
        </authorList>
    </citation>
    <scope>NUCLEOTIDE SEQUENCE</scope>
    <source>
        <strain evidence="7">HMLAC05119</strain>
    </source>
</reference>
<evidence type="ECO:0000259" key="6">
    <source>
        <dbReference type="PROSITE" id="PS50011"/>
    </source>
</evidence>
<dbReference type="PROSITE" id="PS00108">
    <property type="entry name" value="PROTEIN_KINASE_ST"/>
    <property type="match status" value="1"/>
</dbReference>
<evidence type="ECO:0000256" key="3">
    <source>
        <dbReference type="ARBA" id="ARBA00022777"/>
    </source>
</evidence>
<protein>
    <submittedName>
        <fullName evidence="7">Kinase-like domain-containing protein</fullName>
    </submittedName>
</protein>
<gene>
    <name evidence="7" type="ORF">BDU57DRAFT_432922</name>
</gene>
<keyword evidence="1" id="KW-0808">Transferase</keyword>
<dbReference type="GO" id="GO:0004672">
    <property type="term" value="F:protein kinase activity"/>
    <property type="evidence" value="ECO:0007669"/>
    <property type="project" value="InterPro"/>
</dbReference>
<dbReference type="InterPro" id="IPR050339">
    <property type="entry name" value="CC_SR_Kinase"/>
</dbReference>
<dbReference type="EMBL" id="ML979147">
    <property type="protein sequence ID" value="KAF1910994.1"/>
    <property type="molecule type" value="Genomic_DNA"/>
</dbReference>
<dbReference type="Pfam" id="PF00069">
    <property type="entry name" value="Pkinase"/>
    <property type="match status" value="1"/>
</dbReference>
<dbReference type="GO" id="GO:0005524">
    <property type="term" value="F:ATP binding"/>
    <property type="evidence" value="ECO:0007669"/>
    <property type="project" value="UniProtKB-KW"/>
</dbReference>
<dbReference type="AlphaFoldDB" id="A0A6A5Q8Q3"/>
<dbReference type="PANTHER" id="PTHR11042">
    <property type="entry name" value="EUKARYOTIC TRANSLATION INITIATION FACTOR 2-ALPHA KINASE EIF2-ALPHA KINASE -RELATED"/>
    <property type="match status" value="1"/>
</dbReference>
<dbReference type="GO" id="GO:0005634">
    <property type="term" value="C:nucleus"/>
    <property type="evidence" value="ECO:0007669"/>
    <property type="project" value="TreeGrafter"/>
</dbReference>
<evidence type="ECO:0000313" key="8">
    <source>
        <dbReference type="Proteomes" id="UP000800096"/>
    </source>
</evidence>
<keyword evidence="3 7" id="KW-0418">Kinase</keyword>
<keyword evidence="4" id="KW-0067">ATP-binding</keyword>
<dbReference type="Proteomes" id="UP000800096">
    <property type="component" value="Unassembled WGS sequence"/>
</dbReference>
<comment type="similarity">
    <text evidence="5">Belongs to the protein kinase superfamily. Ser/Thr protein kinase family. GCN2 subfamily.</text>
</comment>
<keyword evidence="8" id="KW-1185">Reference proteome</keyword>
<evidence type="ECO:0000256" key="5">
    <source>
        <dbReference type="ARBA" id="ARBA00037982"/>
    </source>
</evidence>
<feature type="domain" description="Protein kinase" evidence="6">
    <location>
        <begin position="1"/>
        <end position="82"/>
    </location>
</feature>
<name>A0A6A5Q8Q3_AMPQU</name>
<evidence type="ECO:0000313" key="7">
    <source>
        <dbReference type="EMBL" id="KAF1910994.1"/>
    </source>
</evidence>
<organism evidence="7 8">
    <name type="scientific">Ampelomyces quisqualis</name>
    <name type="common">Powdery mildew agent</name>
    <dbReference type="NCBI Taxonomy" id="50730"/>
    <lineage>
        <taxon>Eukaryota</taxon>
        <taxon>Fungi</taxon>
        <taxon>Dikarya</taxon>
        <taxon>Ascomycota</taxon>
        <taxon>Pezizomycotina</taxon>
        <taxon>Dothideomycetes</taxon>
        <taxon>Pleosporomycetidae</taxon>
        <taxon>Pleosporales</taxon>
        <taxon>Pleosporineae</taxon>
        <taxon>Phaeosphaeriaceae</taxon>
        <taxon>Ampelomyces</taxon>
    </lineage>
</organism>